<dbReference type="NCBIfam" id="TIGR00239">
    <property type="entry name" value="2oxo_dh_E1"/>
    <property type="match status" value="1"/>
</dbReference>
<dbReference type="NCBIfam" id="NF006914">
    <property type="entry name" value="PRK09404.1"/>
    <property type="match status" value="1"/>
</dbReference>
<dbReference type="InterPro" id="IPR031717">
    <property type="entry name" value="ODO-1/KGD_C"/>
</dbReference>
<protein>
    <recommendedName>
        <fullName evidence="6">2-oxoglutarate dehydrogenase E1 component</fullName>
        <ecNumber evidence="5">1.2.4.2</ecNumber>
    </recommendedName>
    <alternativeName>
        <fullName evidence="10">Alpha-ketoglutarate dehydrogenase</fullName>
    </alternativeName>
</protein>
<comment type="similarity">
    <text evidence="3">Belongs to the alpha-ketoglutarate dehydrogenase family.</text>
</comment>
<dbReference type="EC" id="1.2.4.2" evidence="5"/>
<feature type="domain" description="Transketolase-like pyrimidine-binding" evidence="11">
    <location>
        <begin position="606"/>
        <end position="799"/>
    </location>
</feature>
<dbReference type="PIRSF" id="PIRSF000157">
    <property type="entry name" value="Oxoglu_dh_E1"/>
    <property type="match status" value="1"/>
</dbReference>
<evidence type="ECO:0000313" key="12">
    <source>
        <dbReference type="EMBL" id="AFX99636.1"/>
    </source>
</evidence>
<dbReference type="InterPro" id="IPR005475">
    <property type="entry name" value="Transketolase-like_Pyr-bd"/>
</dbReference>
<sequence>MSIEYQDCTFLNSANALFISELFAKYLENNATVDSSWRQYFDLLRDDVKVVNMDLRGPSFAAQTAKIIGAFDSSVSKKDPDRATVASPQQTDSALDLSRDSLRAIMIIQAYRISGYLKANLDPLGLKNSNLHPQLNPETYGFTKNDWDRPIFVNKMLGLETTTLSEIINVLENIYCRSIGVEFMHIQDLAQKTWILEQIEQPRRRINLTSSDKRFILRRITAAESFEKFLAVKYVGVKRFGLDGAESLIPALEQILIRSSQLGLEEAVLGMPHRGRLNVLCNFMNKPFRAIISEFLGNLEYTHQTGDVKYHMGFSTNRTFDGINVHLTLNSNPSHLESVNSVVLGRVRAKQEQRKDKLRQKVMGILMHGDAAFVGQGVVAETLELSELRGYSTGGTIHIIINNQIGFTTDPKHARSSFYPTDVAKMILAPIFHVNGDDPEATVRVAKIAAEFRHKFNADVIVDIICYRRFGHNETDEPRFTQPLMYEKICQHETTREIYIKELIKEGILGKQEVDNILAEEKSYLVQEFEYGLTYKPRKVNYLEGAWSNLKTASAETRGCSTGVDIKELQRIGAKLCDVPKGFNLHSNLNRFIAARKKAITTGKGIDWSTSEALSFATLLTDGFTIRLSGQDSQRGTFSQRHSVYIDQKTEESYIPLNNIQEKQASYEAINSPLSEAGVLCFEYGYSQAEPNTLTCWEAQFGDFANVGQVVMDQFITSAEAKWLRMSGLVLMLPHGYEGQGPEHSSARIERFLQLCGEDNMQVVNCTTPANYFHVLRRQMYRNFRKPLIIFTPKSLLRHKMAVSKIEEISGLTTFRRVLFDEKLMCEDNEVKRVVICSGKVYYDLYEERQKRGINDIVFMRLEQMYPFPSKMILSNLSRFPQAEVIWCQEEPANMGPWTFVDRRIEDVLIEINGMYKRPQYVGRPISASPATGSAIQHTNEQAALVDKALTLNIK</sequence>
<dbReference type="InterPro" id="IPR042179">
    <property type="entry name" value="KGD_C_sf"/>
</dbReference>
<dbReference type="NCBIfam" id="NF008907">
    <property type="entry name" value="PRK12270.1"/>
    <property type="match status" value="1"/>
</dbReference>
<dbReference type="Gene3D" id="3.40.50.11610">
    <property type="entry name" value="Multifunctional 2-oxoglutarate metabolism enzyme, C-terminal domain"/>
    <property type="match status" value="1"/>
</dbReference>
<evidence type="ECO:0000256" key="7">
    <source>
        <dbReference type="ARBA" id="ARBA00023002"/>
    </source>
</evidence>
<dbReference type="GO" id="GO:0030976">
    <property type="term" value="F:thiamine pyrophosphate binding"/>
    <property type="evidence" value="ECO:0007669"/>
    <property type="project" value="InterPro"/>
</dbReference>
<dbReference type="InterPro" id="IPR029061">
    <property type="entry name" value="THDP-binding"/>
</dbReference>
<organism evidence="12 13">
    <name type="scientific">Candidatus Endolissoclinum faulkneri L2</name>
    <dbReference type="NCBI Taxonomy" id="1193729"/>
    <lineage>
        <taxon>Bacteria</taxon>
        <taxon>Pseudomonadati</taxon>
        <taxon>Pseudomonadota</taxon>
        <taxon>Alphaproteobacteria</taxon>
        <taxon>Rhodospirillales</taxon>
        <taxon>Rhodospirillaceae</taxon>
        <taxon>Candidatus Endolissoclinum</taxon>
    </lineage>
</organism>
<evidence type="ECO:0000256" key="2">
    <source>
        <dbReference type="ARBA" id="ARBA00003906"/>
    </source>
</evidence>
<evidence type="ECO:0000256" key="8">
    <source>
        <dbReference type="ARBA" id="ARBA00023052"/>
    </source>
</evidence>
<evidence type="ECO:0000313" key="13">
    <source>
        <dbReference type="Proteomes" id="UP000010077"/>
    </source>
</evidence>
<keyword evidence="7 12" id="KW-0560">Oxidoreductase</keyword>
<dbReference type="Gene3D" id="3.40.50.970">
    <property type="match status" value="1"/>
</dbReference>
<gene>
    <name evidence="12" type="primary">sucA</name>
    <name evidence="12" type="ORF">A1OE_1467</name>
</gene>
<dbReference type="PATRIC" id="fig|1193729.4.peg.766"/>
<evidence type="ECO:0000256" key="1">
    <source>
        <dbReference type="ARBA" id="ARBA00001964"/>
    </source>
</evidence>
<dbReference type="InterPro" id="IPR001017">
    <property type="entry name" value="DH_E1"/>
</dbReference>
<dbReference type="CDD" id="cd02016">
    <property type="entry name" value="TPP_E1_OGDC_like"/>
    <property type="match status" value="1"/>
</dbReference>
<comment type="function">
    <text evidence="2">E1 component of the 2-oxoglutarate dehydrogenase (OGDH) complex which catalyzes the decarboxylation of 2-oxoglutarate, the first step in the conversion of 2-oxoglutarate to succinyl-CoA and CO(2).</text>
</comment>
<dbReference type="FunFam" id="3.40.50.12470:FF:000003">
    <property type="entry name" value="2-oxoglutarate dehydrogenase E1 component"/>
    <property type="match status" value="1"/>
</dbReference>
<evidence type="ECO:0000256" key="6">
    <source>
        <dbReference type="ARBA" id="ARBA00013321"/>
    </source>
</evidence>
<dbReference type="Gene3D" id="3.40.50.12470">
    <property type="match status" value="1"/>
</dbReference>
<dbReference type="HOGENOM" id="CLU_004709_1_0_5"/>
<evidence type="ECO:0000256" key="5">
    <source>
        <dbReference type="ARBA" id="ARBA00012280"/>
    </source>
</evidence>
<keyword evidence="9" id="KW-0324">Glycolysis</keyword>
<dbReference type="SMART" id="SM00861">
    <property type="entry name" value="Transket_pyr"/>
    <property type="match status" value="1"/>
</dbReference>
<evidence type="ECO:0000256" key="4">
    <source>
        <dbReference type="ARBA" id="ARBA00011301"/>
    </source>
</evidence>
<dbReference type="eggNOG" id="COG0567">
    <property type="taxonomic scope" value="Bacteria"/>
</dbReference>
<dbReference type="GO" id="GO:0006096">
    <property type="term" value="P:glycolytic process"/>
    <property type="evidence" value="ECO:0007669"/>
    <property type="project" value="UniProtKB-KW"/>
</dbReference>
<dbReference type="GO" id="GO:0004591">
    <property type="term" value="F:oxoglutarate dehydrogenase (succinyl-transferring) activity"/>
    <property type="evidence" value="ECO:0007669"/>
    <property type="project" value="UniProtKB-EC"/>
</dbReference>
<dbReference type="KEGG" id="thal:A1OE_1467"/>
<dbReference type="GO" id="GO:0005829">
    <property type="term" value="C:cytosol"/>
    <property type="evidence" value="ECO:0007669"/>
    <property type="project" value="TreeGrafter"/>
</dbReference>
<name>K7ZDL7_9PROT</name>
<evidence type="ECO:0000256" key="10">
    <source>
        <dbReference type="ARBA" id="ARBA00030680"/>
    </source>
</evidence>
<dbReference type="InterPro" id="IPR011603">
    <property type="entry name" value="2oxoglutarate_DH_E1"/>
</dbReference>
<dbReference type="GO" id="GO:0006099">
    <property type="term" value="P:tricarboxylic acid cycle"/>
    <property type="evidence" value="ECO:0007669"/>
    <property type="project" value="TreeGrafter"/>
</dbReference>
<evidence type="ECO:0000256" key="3">
    <source>
        <dbReference type="ARBA" id="ARBA00006936"/>
    </source>
</evidence>
<keyword evidence="13" id="KW-1185">Reference proteome</keyword>
<dbReference type="Pfam" id="PF02779">
    <property type="entry name" value="Transket_pyr"/>
    <property type="match status" value="1"/>
</dbReference>
<dbReference type="PANTHER" id="PTHR23152">
    <property type="entry name" value="2-OXOGLUTARATE DEHYDROGENASE"/>
    <property type="match status" value="1"/>
</dbReference>
<evidence type="ECO:0000256" key="9">
    <source>
        <dbReference type="ARBA" id="ARBA00023152"/>
    </source>
</evidence>
<comment type="cofactor">
    <cofactor evidence="1">
        <name>thiamine diphosphate</name>
        <dbReference type="ChEBI" id="CHEBI:58937"/>
    </cofactor>
</comment>
<dbReference type="AlphaFoldDB" id="K7ZDL7"/>
<dbReference type="EMBL" id="CP003539">
    <property type="protein sequence ID" value="AFX99636.1"/>
    <property type="molecule type" value="Genomic_DNA"/>
</dbReference>
<accession>K7ZDL7</accession>
<dbReference type="RefSeq" id="WP_015089134.1">
    <property type="nucleotide sequence ID" value="NC_019566.1"/>
</dbReference>
<keyword evidence="8" id="KW-0786">Thiamine pyrophosphate</keyword>
<dbReference type="STRING" id="1193729.A1OE_1467"/>
<evidence type="ECO:0000259" key="11">
    <source>
        <dbReference type="SMART" id="SM00861"/>
    </source>
</evidence>
<dbReference type="InterPro" id="IPR032106">
    <property type="entry name" value="2-oxogl_dehyd_N"/>
</dbReference>
<dbReference type="Pfam" id="PF16078">
    <property type="entry name" value="2-oxogl_dehyd_N"/>
    <property type="match status" value="1"/>
</dbReference>
<dbReference type="Proteomes" id="UP000010077">
    <property type="component" value="Chromosome"/>
</dbReference>
<dbReference type="PANTHER" id="PTHR23152:SF4">
    <property type="entry name" value="2-OXOADIPATE DEHYDROGENASE COMPLEX COMPONENT E1"/>
    <property type="match status" value="1"/>
</dbReference>
<comment type="subunit">
    <text evidence="4">Homodimer. Part of the 2-oxoglutarate dehydrogenase (OGDH) complex composed of E1 (2-oxoglutarate dehydrogenase), E2 (dihydrolipoamide succinyltransferase) and E3 (dihydrolipoamide dehydrogenase); the complex contains multiple copies of the three enzymatic components (E1, E2 and E3).</text>
</comment>
<dbReference type="SUPFAM" id="SSF52518">
    <property type="entry name" value="Thiamin diphosphate-binding fold (THDP-binding)"/>
    <property type="match status" value="2"/>
</dbReference>
<reference evidence="12 13" key="1">
    <citation type="journal article" date="2012" name="Proc. Natl. Acad. Sci. U.S.A.">
        <title>Genome streamlining and chemical defense in a coral reef symbiosis.</title>
        <authorList>
            <person name="Kwan J.C."/>
            <person name="Donia M.S."/>
            <person name="Han A.W."/>
            <person name="Hirose E."/>
            <person name="Haygood M.G."/>
            <person name="Schmidt E.W."/>
        </authorList>
    </citation>
    <scope>NUCLEOTIDE SEQUENCE [LARGE SCALE GENOMIC DNA]</scope>
    <source>
        <strain evidence="12 13">L2</strain>
    </source>
</reference>
<dbReference type="Pfam" id="PF16870">
    <property type="entry name" value="OxoGdeHyase_C"/>
    <property type="match status" value="1"/>
</dbReference>
<dbReference type="Pfam" id="PF00676">
    <property type="entry name" value="E1_dh"/>
    <property type="match status" value="1"/>
</dbReference>
<proteinExistence type="inferred from homology"/>
<dbReference type="GO" id="GO:0045252">
    <property type="term" value="C:oxoglutarate dehydrogenase complex"/>
    <property type="evidence" value="ECO:0007669"/>
    <property type="project" value="TreeGrafter"/>
</dbReference>
<dbReference type="Gene3D" id="1.10.287.1150">
    <property type="entry name" value="TPP helical domain"/>
    <property type="match status" value="1"/>
</dbReference>